<name>A0A3B1DCD0_9ZZZZ</name>
<proteinExistence type="predicted"/>
<reference evidence="1" key="1">
    <citation type="submission" date="2018-06" db="EMBL/GenBank/DDBJ databases">
        <authorList>
            <person name="Zhirakovskaya E."/>
        </authorList>
    </citation>
    <scope>NUCLEOTIDE SEQUENCE</scope>
</reference>
<gene>
    <name evidence="1" type="ORF">MNBD_NITROSPIRAE01-2227</name>
</gene>
<protein>
    <submittedName>
        <fullName evidence="1">Uncharacterized protein</fullName>
    </submittedName>
</protein>
<evidence type="ECO:0000313" key="1">
    <source>
        <dbReference type="EMBL" id="VAX33694.1"/>
    </source>
</evidence>
<sequence>MNDHKIEKAIRSVSFLLSDQSKIEGYVFLSLHDLAHSGPQNLGDLLNGDEQFIPIKTEKGIELINLNHLIQARIDPEEELDEVMKMGSSYTICAQLSIGAPVEGDVYISLQDGRFGRVKDYANLPFTFLRFFQPKSVIYVNQRYIISLHD</sequence>
<dbReference type="EMBL" id="UOGF01000117">
    <property type="protein sequence ID" value="VAX33694.1"/>
    <property type="molecule type" value="Genomic_DNA"/>
</dbReference>
<accession>A0A3B1DCD0</accession>
<dbReference type="AlphaFoldDB" id="A0A3B1DCD0"/>
<organism evidence="1">
    <name type="scientific">hydrothermal vent metagenome</name>
    <dbReference type="NCBI Taxonomy" id="652676"/>
    <lineage>
        <taxon>unclassified sequences</taxon>
        <taxon>metagenomes</taxon>
        <taxon>ecological metagenomes</taxon>
    </lineage>
</organism>